<feature type="compositionally biased region" description="Low complexity" evidence="1">
    <location>
        <begin position="22"/>
        <end position="34"/>
    </location>
</feature>
<protein>
    <submittedName>
        <fullName evidence="2">Uncharacterized protein</fullName>
    </submittedName>
</protein>
<comment type="caution">
    <text evidence="2">The sequence shown here is derived from an EMBL/GenBank/DDBJ whole genome shotgun (WGS) entry which is preliminary data.</text>
</comment>
<feature type="region of interest" description="Disordered" evidence="1">
    <location>
        <begin position="88"/>
        <end position="125"/>
    </location>
</feature>
<evidence type="ECO:0000313" key="3">
    <source>
        <dbReference type="Proteomes" id="UP000625210"/>
    </source>
</evidence>
<gene>
    <name evidence="2" type="ORF">GCM10011571_21190</name>
</gene>
<sequence length="153" mass="16752">MKPKPPKLYISSPNRRRKPHSKPASADSSKPDSAQLSGHIDQLRQLSNHVSSATSKIEQWLKAMNNISYAAKDRQALQDIVSALAKMQLGKQQGSGGNSNPSPGSGKDQDNSQNSPLKLPVSKDGDSLFDLINSPSFNDIVETVMKKRNKKRM</sequence>
<dbReference type="RefSeq" id="WP_188647868.1">
    <property type="nucleotide sequence ID" value="NZ_BMHQ01000007.1"/>
</dbReference>
<organism evidence="2 3">
    <name type="scientific">Marinithermofilum abyssi</name>
    <dbReference type="NCBI Taxonomy" id="1571185"/>
    <lineage>
        <taxon>Bacteria</taxon>
        <taxon>Bacillati</taxon>
        <taxon>Bacillota</taxon>
        <taxon>Bacilli</taxon>
        <taxon>Bacillales</taxon>
        <taxon>Thermoactinomycetaceae</taxon>
        <taxon>Marinithermofilum</taxon>
    </lineage>
</organism>
<reference evidence="2" key="1">
    <citation type="journal article" date="2014" name="Int. J. Syst. Evol. Microbiol.">
        <title>Complete genome sequence of Corynebacterium casei LMG S-19264T (=DSM 44701T), isolated from a smear-ripened cheese.</title>
        <authorList>
            <consortium name="US DOE Joint Genome Institute (JGI-PGF)"/>
            <person name="Walter F."/>
            <person name="Albersmeier A."/>
            <person name="Kalinowski J."/>
            <person name="Ruckert C."/>
        </authorList>
    </citation>
    <scope>NUCLEOTIDE SEQUENCE</scope>
    <source>
        <strain evidence="2">CGMCC 1.15179</strain>
    </source>
</reference>
<evidence type="ECO:0000256" key="1">
    <source>
        <dbReference type="SAM" id="MobiDB-lite"/>
    </source>
</evidence>
<reference evidence="2" key="2">
    <citation type="submission" date="2020-09" db="EMBL/GenBank/DDBJ databases">
        <authorList>
            <person name="Sun Q."/>
            <person name="Zhou Y."/>
        </authorList>
    </citation>
    <scope>NUCLEOTIDE SEQUENCE</scope>
    <source>
        <strain evidence="2">CGMCC 1.15179</strain>
    </source>
</reference>
<proteinExistence type="predicted"/>
<dbReference type="Proteomes" id="UP000625210">
    <property type="component" value="Unassembled WGS sequence"/>
</dbReference>
<evidence type="ECO:0000313" key="2">
    <source>
        <dbReference type="EMBL" id="GGE19036.1"/>
    </source>
</evidence>
<dbReference type="AlphaFoldDB" id="A0A8J2VI06"/>
<name>A0A8J2VI06_9BACL</name>
<dbReference type="EMBL" id="BMHQ01000007">
    <property type="protein sequence ID" value="GGE19036.1"/>
    <property type="molecule type" value="Genomic_DNA"/>
</dbReference>
<keyword evidence="3" id="KW-1185">Reference proteome</keyword>
<accession>A0A8J2VI06</accession>
<feature type="region of interest" description="Disordered" evidence="1">
    <location>
        <begin position="1"/>
        <end position="52"/>
    </location>
</feature>